<dbReference type="AlphaFoldDB" id="A0A0B2QGL6"/>
<accession>A0A0B2QGL6</accession>
<organism evidence="1">
    <name type="scientific">Glycine soja</name>
    <name type="common">Wild soybean</name>
    <dbReference type="NCBI Taxonomy" id="3848"/>
    <lineage>
        <taxon>Eukaryota</taxon>
        <taxon>Viridiplantae</taxon>
        <taxon>Streptophyta</taxon>
        <taxon>Embryophyta</taxon>
        <taxon>Tracheophyta</taxon>
        <taxon>Spermatophyta</taxon>
        <taxon>Magnoliopsida</taxon>
        <taxon>eudicotyledons</taxon>
        <taxon>Gunneridae</taxon>
        <taxon>Pentapetalae</taxon>
        <taxon>rosids</taxon>
        <taxon>fabids</taxon>
        <taxon>Fabales</taxon>
        <taxon>Fabaceae</taxon>
        <taxon>Papilionoideae</taxon>
        <taxon>50 kb inversion clade</taxon>
        <taxon>NPAAA clade</taxon>
        <taxon>indigoferoid/millettioid clade</taxon>
        <taxon>Phaseoleae</taxon>
        <taxon>Glycine</taxon>
        <taxon>Glycine subgen. Soja</taxon>
    </lineage>
</organism>
<dbReference type="PANTHER" id="PTHR33067">
    <property type="entry name" value="RNA-DIRECTED DNA POLYMERASE-RELATED"/>
    <property type="match status" value="1"/>
</dbReference>
<proteinExistence type="predicted"/>
<dbReference type="Proteomes" id="UP000053555">
    <property type="component" value="Unassembled WGS sequence"/>
</dbReference>
<reference evidence="1" key="1">
    <citation type="submission" date="2014-07" db="EMBL/GenBank/DDBJ databases">
        <title>Identification of a novel salt tolerance gene in wild soybean by whole-genome sequencing.</title>
        <authorList>
            <person name="Lam H.-M."/>
            <person name="Qi X."/>
            <person name="Li M.-W."/>
            <person name="Liu X."/>
            <person name="Xie M."/>
            <person name="Ni M."/>
            <person name="Xu X."/>
        </authorList>
    </citation>
    <scope>NUCLEOTIDE SEQUENCE [LARGE SCALE GENOMIC DNA]</scope>
    <source>
        <tissue evidence="1">Root</tissue>
    </source>
</reference>
<dbReference type="Gene3D" id="2.40.70.10">
    <property type="entry name" value="Acid Proteases"/>
    <property type="match status" value="1"/>
</dbReference>
<evidence type="ECO:0008006" key="2">
    <source>
        <dbReference type="Google" id="ProtNLM"/>
    </source>
</evidence>
<sequence>MSLYSKFLKDLLTKKRKYIHKDNIVVEGNCSAIIQRVLPPKYKDPGSVTIPCSIGAVSVGKILINLGAIINLMPLSMYRRIGELEIMPTRMTLQLADGLITRPYGVVEDVLVKVRRFTFRADFVIMDIEKDAEIPLILGCPFMLTANCMVDMGKGNLQIGIDDQKITFDLFDAEKHSLDWNVCAKVDEVEN</sequence>
<protein>
    <recommendedName>
        <fullName evidence="2">Aspartic peptidase DDI1-type domain-containing protein</fullName>
    </recommendedName>
</protein>
<feature type="non-terminal residue" evidence="1">
    <location>
        <position position="191"/>
    </location>
</feature>
<dbReference type="EMBL" id="KN658483">
    <property type="protein sequence ID" value="KHN20360.1"/>
    <property type="molecule type" value="Genomic_DNA"/>
</dbReference>
<gene>
    <name evidence="1" type="ORF">glysoja_027857</name>
</gene>
<dbReference type="PANTHER" id="PTHR33067:SF9">
    <property type="entry name" value="RNA-DIRECTED DNA POLYMERASE"/>
    <property type="match status" value="1"/>
</dbReference>
<dbReference type="CDD" id="cd00303">
    <property type="entry name" value="retropepsin_like"/>
    <property type="match status" value="1"/>
</dbReference>
<dbReference type="InterPro" id="IPR021109">
    <property type="entry name" value="Peptidase_aspartic_dom_sf"/>
</dbReference>
<evidence type="ECO:0000313" key="1">
    <source>
        <dbReference type="EMBL" id="KHN20360.1"/>
    </source>
</evidence>
<name>A0A0B2QGL6_GLYSO</name>